<evidence type="ECO:0000313" key="2">
    <source>
        <dbReference type="EMBL" id="KAJ8391085.1"/>
    </source>
</evidence>
<feature type="region of interest" description="Disordered" evidence="1">
    <location>
        <begin position="1"/>
        <end position="62"/>
    </location>
</feature>
<dbReference type="Proteomes" id="UP001221898">
    <property type="component" value="Unassembled WGS sequence"/>
</dbReference>
<comment type="caution">
    <text evidence="2">The sequence shown here is derived from an EMBL/GenBank/DDBJ whole genome shotgun (WGS) entry which is preliminary data.</text>
</comment>
<sequence>MENVCALLRGSGTRSPDTRVPPHHRAQERHSAGEQLPLQATENTATEPVPPPAAERRPQDKGVCAVTRRTGPSMFKAAHNFPFRAPGTRITKSLLITH</sequence>
<reference evidence="2" key="1">
    <citation type="journal article" date="2023" name="Science">
        <title>Genome structures resolve the early diversification of teleost fishes.</title>
        <authorList>
            <person name="Parey E."/>
            <person name="Louis A."/>
            <person name="Montfort J."/>
            <person name="Bouchez O."/>
            <person name="Roques C."/>
            <person name="Iampietro C."/>
            <person name="Lluch J."/>
            <person name="Castinel A."/>
            <person name="Donnadieu C."/>
            <person name="Desvignes T."/>
            <person name="Floi Bucao C."/>
            <person name="Jouanno E."/>
            <person name="Wen M."/>
            <person name="Mejri S."/>
            <person name="Dirks R."/>
            <person name="Jansen H."/>
            <person name="Henkel C."/>
            <person name="Chen W.J."/>
            <person name="Zahm M."/>
            <person name="Cabau C."/>
            <person name="Klopp C."/>
            <person name="Thompson A.W."/>
            <person name="Robinson-Rechavi M."/>
            <person name="Braasch I."/>
            <person name="Lecointre G."/>
            <person name="Bobe J."/>
            <person name="Postlethwait J.H."/>
            <person name="Berthelot C."/>
            <person name="Roest Crollius H."/>
            <person name="Guiguen Y."/>
        </authorList>
    </citation>
    <scope>NUCLEOTIDE SEQUENCE</scope>
    <source>
        <strain evidence="2">NC1722</strain>
    </source>
</reference>
<protein>
    <submittedName>
        <fullName evidence="2">Uncharacterized protein</fullName>
    </submittedName>
</protein>
<name>A0AAD7RVP5_9TELE</name>
<accession>A0AAD7RVP5</accession>
<proteinExistence type="predicted"/>
<gene>
    <name evidence="2" type="ORF">AAFF_G00097060</name>
</gene>
<dbReference type="EMBL" id="JAINUG010000162">
    <property type="protein sequence ID" value="KAJ8391085.1"/>
    <property type="molecule type" value="Genomic_DNA"/>
</dbReference>
<evidence type="ECO:0000256" key="1">
    <source>
        <dbReference type="SAM" id="MobiDB-lite"/>
    </source>
</evidence>
<dbReference type="AlphaFoldDB" id="A0AAD7RVP5"/>
<keyword evidence="3" id="KW-1185">Reference proteome</keyword>
<evidence type="ECO:0000313" key="3">
    <source>
        <dbReference type="Proteomes" id="UP001221898"/>
    </source>
</evidence>
<organism evidence="2 3">
    <name type="scientific">Aldrovandia affinis</name>
    <dbReference type="NCBI Taxonomy" id="143900"/>
    <lineage>
        <taxon>Eukaryota</taxon>
        <taxon>Metazoa</taxon>
        <taxon>Chordata</taxon>
        <taxon>Craniata</taxon>
        <taxon>Vertebrata</taxon>
        <taxon>Euteleostomi</taxon>
        <taxon>Actinopterygii</taxon>
        <taxon>Neopterygii</taxon>
        <taxon>Teleostei</taxon>
        <taxon>Notacanthiformes</taxon>
        <taxon>Halosauridae</taxon>
        <taxon>Aldrovandia</taxon>
    </lineage>
</organism>